<dbReference type="EMBL" id="JABFNT010000185">
    <property type="protein sequence ID" value="NOJ83340.1"/>
    <property type="molecule type" value="Genomic_DNA"/>
</dbReference>
<evidence type="ECO:0000313" key="2">
    <source>
        <dbReference type="Proteomes" id="UP000533080"/>
    </source>
</evidence>
<dbReference type="AlphaFoldDB" id="A0A7Y4MV55"/>
<gene>
    <name evidence="1" type="ORF">HNV28_34355</name>
</gene>
<proteinExistence type="predicted"/>
<organism evidence="1 2">
    <name type="scientific">Myxococcus xanthus</name>
    <dbReference type="NCBI Taxonomy" id="34"/>
    <lineage>
        <taxon>Bacteria</taxon>
        <taxon>Pseudomonadati</taxon>
        <taxon>Myxococcota</taxon>
        <taxon>Myxococcia</taxon>
        <taxon>Myxococcales</taxon>
        <taxon>Cystobacterineae</taxon>
        <taxon>Myxococcaceae</taxon>
        <taxon>Myxococcus</taxon>
    </lineage>
</organism>
<protein>
    <submittedName>
        <fullName evidence="1">Uncharacterized protein</fullName>
    </submittedName>
</protein>
<name>A0A7Y4MV55_MYXXA</name>
<evidence type="ECO:0000313" key="1">
    <source>
        <dbReference type="EMBL" id="NOJ83340.1"/>
    </source>
</evidence>
<reference evidence="1 2" key="1">
    <citation type="submission" date="2020-05" db="EMBL/GenBank/DDBJ databases">
        <authorList>
            <person name="Whitworth D."/>
        </authorList>
    </citation>
    <scope>NUCLEOTIDE SEQUENCE [LARGE SCALE GENOMIC DNA]</scope>
    <source>
        <strain evidence="1 2">AM005</strain>
    </source>
</reference>
<sequence>GGGEGAGLVRKEDWDSLSDWGQLVRALKLGADTSPVALWVGAMEGFHLVSGHLVQRYSNRTNPDYHPAGALLTGTLGPLYMEAFSSDVLGARLMGGELELDVQHVLFGRPKQPGRYTLSLSAIHDWGRGEVKSAEVTLAHLDATAVLLVQREGRRALEMHVFAGWGGRPGAGGAWGAVAGVGADSVTPTLDLRLRLEARRQHGGFRQGYFGADYELARLQAAGTSGLPLAHASFPEGYSVYAEAMVAWDAVLLGEVLQRHLHLSMGAEAFSWGRVDVDGRLAVQLLHRNLEVAVKGLAVGMRQPGARYLASGEVRWRFLGGRLYALGQGGTLLYPTAEGPLRPGAFASLGMGVDNGR</sequence>
<feature type="non-terminal residue" evidence="1">
    <location>
        <position position="1"/>
    </location>
</feature>
<accession>A0A7Y4MV55</accession>
<dbReference type="Proteomes" id="UP000533080">
    <property type="component" value="Unassembled WGS sequence"/>
</dbReference>
<dbReference type="RefSeq" id="WP_171445115.1">
    <property type="nucleotide sequence ID" value="NZ_JABFNT010000185.1"/>
</dbReference>
<comment type="caution">
    <text evidence="1">The sequence shown here is derived from an EMBL/GenBank/DDBJ whole genome shotgun (WGS) entry which is preliminary data.</text>
</comment>